<evidence type="ECO:0000259" key="2">
    <source>
        <dbReference type="Pfam" id="PF13358"/>
    </source>
</evidence>
<keyword evidence="4" id="KW-1185">Reference proteome</keyword>
<organism evidence="3 4">
    <name type="scientific">Hirsutella minnesotensis 3608</name>
    <dbReference type="NCBI Taxonomy" id="1043627"/>
    <lineage>
        <taxon>Eukaryota</taxon>
        <taxon>Fungi</taxon>
        <taxon>Dikarya</taxon>
        <taxon>Ascomycota</taxon>
        <taxon>Pezizomycotina</taxon>
        <taxon>Sordariomycetes</taxon>
        <taxon>Hypocreomycetidae</taxon>
        <taxon>Hypocreales</taxon>
        <taxon>Ophiocordycipitaceae</taxon>
        <taxon>Hirsutella</taxon>
    </lineage>
</organism>
<reference evidence="3 4" key="1">
    <citation type="journal article" date="2014" name="Genome Biol. Evol.">
        <title>Comparative genomics and transcriptomics analyses reveal divergent lifestyle features of nematode endoparasitic fungus Hirsutella minnesotensis.</title>
        <authorList>
            <person name="Lai Y."/>
            <person name="Liu K."/>
            <person name="Zhang X."/>
            <person name="Zhang X."/>
            <person name="Li K."/>
            <person name="Wang N."/>
            <person name="Shu C."/>
            <person name="Wu Y."/>
            <person name="Wang C."/>
            <person name="Bushley K.E."/>
            <person name="Xiang M."/>
            <person name="Liu X."/>
        </authorList>
    </citation>
    <scope>NUCLEOTIDE SEQUENCE [LARGE SCALE GENOMIC DNA]</scope>
    <source>
        <strain evidence="3 4">3608</strain>
    </source>
</reference>
<dbReference type="Proteomes" id="UP000054481">
    <property type="component" value="Unassembled WGS sequence"/>
</dbReference>
<protein>
    <submittedName>
        <fullName evidence="3">Uncharacterized protein</fullName>
    </submittedName>
</protein>
<name>A0A0F7ZHI4_9HYPO</name>
<dbReference type="InterPro" id="IPR009057">
    <property type="entry name" value="Homeodomain-like_sf"/>
</dbReference>
<evidence type="ECO:0000259" key="1">
    <source>
        <dbReference type="Pfam" id="PF01498"/>
    </source>
</evidence>
<evidence type="ECO:0000313" key="3">
    <source>
        <dbReference type="EMBL" id="KJZ72696.1"/>
    </source>
</evidence>
<sequence>MVQTRAQARLAQRTSMTSTDKKLLLTHELANHDADDEADAANSAVAANAAVEITRQPSRRASVTSFASSASVAQSASSASSASSAPSVAELAQLVKAAFLADHNRPQPSNQEAIAPAAAGPIEHTNAARAVALELWNQGISTNGIIQRTGIKKSSFFCLLRKAKERGFQRGMPVTEEYVTNKPRSGRPRLVDDTVGEKVTSTLTRNSTTRQYSLSKLSQAVQKRHGIKLSRMTIWRWLKKKGYSSVKHTTKPGLNNFQRMKRLQFAWEHRDWTIEHWKKVIWSDETSVILGSLRGKRRVWRLPKEAYSQHCVRQRWKGKKEFMFWACFAYDHKGPSYVWGEETTSQTKAYAAEVLKWNKENEARLKQEWEITNGMRRINLRRKPPGKKPEWKFTKANGRWERKTKGGIDSLRYKHEVLLPLFFPFLESLPGDDWLAQEDNAASHAQRRNRELWHQKGFKTVNWPPNSPDLSPIEPAWFMLKCITSKKKITSRGTLINTWKKAWALFPQEKLQRLVERIPGNIQWVLYLYGNNLYEEGSDPPDLTNQQREELYDEIEFLLSQSNPILPGLEALIEAVEEGAEEGWQDVKEDELPN</sequence>
<dbReference type="SUPFAM" id="SSF46689">
    <property type="entry name" value="Homeodomain-like"/>
    <property type="match status" value="1"/>
</dbReference>
<dbReference type="InterPro" id="IPR002492">
    <property type="entry name" value="Transposase_Tc1-like"/>
</dbReference>
<dbReference type="Pfam" id="PF13358">
    <property type="entry name" value="DDE_3"/>
    <property type="match status" value="1"/>
</dbReference>
<dbReference type="EMBL" id="KQ030543">
    <property type="protein sequence ID" value="KJZ72696.1"/>
    <property type="molecule type" value="Genomic_DNA"/>
</dbReference>
<proteinExistence type="predicted"/>
<gene>
    <name evidence="3" type="ORF">HIM_07888</name>
</gene>
<dbReference type="Pfam" id="PF01498">
    <property type="entry name" value="HTH_Tnp_Tc3_2"/>
    <property type="match status" value="1"/>
</dbReference>
<accession>A0A0F7ZHI4</accession>
<dbReference type="GO" id="GO:0003677">
    <property type="term" value="F:DNA binding"/>
    <property type="evidence" value="ECO:0007669"/>
    <property type="project" value="InterPro"/>
</dbReference>
<dbReference type="GO" id="GO:0006313">
    <property type="term" value="P:DNA transposition"/>
    <property type="evidence" value="ECO:0007669"/>
    <property type="project" value="InterPro"/>
</dbReference>
<dbReference type="GO" id="GO:0015074">
    <property type="term" value="P:DNA integration"/>
    <property type="evidence" value="ECO:0007669"/>
    <property type="project" value="InterPro"/>
</dbReference>
<dbReference type="OrthoDB" id="5415741at2759"/>
<dbReference type="AlphaFoldDB" id="A0A0F7ZHI4"/>
<dbReference type="InterPro" id="IPR038717">
    <property type="entry name" value="Tc1-like_DDE_dom"/>
</dbReference>
<dbReference type="InterPro" id="IPR036397">
    <property type="entry name" value="RNaseH_sf"/>
</dbReference>
<feature type="domain" description="Tc1-like transposase DDE" evidence="2">
    <location>
        <begin position="439"/>
        <end position="495"/>
    </location>
</feature>
<dbReference type="Gene3D" id="3.30.420.10">
    <property type="entry name" value="Ribonuclease H-like superfamily/Ribonuclease H"/>
    <property type="match status" value="1"/>
</dbReference>
<feature type="domain" description="Transposase Tc1-like" evidence="1">
    <location>
        <begin position="209"/>
        <end position="271"/>
    </location>
</feature>
<evidence type="ECO:0000313" key="4">
    <source>
        <dbReference type="Proteomes" id="UP000054481"/>
    </source>
</evidence>